<dbReference type="GO" id="GO:0003735">
    <property type="term" value="F:structural constituent of ribosome"/>
    <property type="evidence" value="ECO:0007669"/>
    <property type="project" value="InterPro"/>
</dbReference>
<dbReference type="OrthoDB" id="5587740at2759"/>
<dbReference type="EMBL" id="QGMH01000021">
    <property type="protein sequence ID" value="TVY29148.1"/>
    <property type="molecule type" value="Genomic_DNA"/>
</dbReference>
<dbReference type="GO" id="GO:0005762">
    <property type="term" value="C:mitochondrial large ribosomal subunit"/>
    <property type="evidence" value="ECO:0007669"/>
    <property type="project" value="InterPro"/>
</dbReference>
<dbReference type="Gene3D" id="6.20.130.10">
    <property type="match status" value="1"/>
</dbReference>
<sequence length="179" mass="19161">MSLPSKTLRRVQLPAGNICKQQQRNATLLQRPHIPYTFTQLIALTDGSTFTLRTTSPAPIFRATKDTRNHALWNPSLSSLRNQEQDEAGRLRAFREKFGRGWDIDAEDVEGGVEALEEGGVREDSLMDLISGAAGVEVGSAGASEAGSGSEGKSGKKGNVVVEDEKKGPGKRADKGVGV</sequence>
<dbReference type="InterPro" id="IPR034600">
    <property type="entry name" value="Ribosomal_bL31m"/>
</dbReference>
<protein>
    <recommendedName>
        <fullName evidence="2">Ribosomal protein bL31m N-terminal domain-containing protein</fullName>
    </recommendedName>
</protein>
<evidence type="ECO:0000313" key="3">
    <source>
        <dbReference type="EMBL" id="TVY29148.1"/>
    </source>
</evidence>
<dbReference type="Proteomes" id="UP000431533">
    <property type="component" value="Unassembled WGS sequence"/>
</dbReference>
<feature type="compositionally biased region" description="Basic and acidic residues" evidence="1">
    <location>
        <begin position="163"/>
        <end position="179"/>
    </location>
</feature>
<comment type="caution">
    <text evidence="3">The sequence shown here is derived from an EMBL/GenBank/DDBJ whole genome shotgun (WGS) entry which is preliminary data.</text>
</comment>
<organism evidence="3 4">
    <name type="scientific">Lachnellula hyalina</name>
    <dbReference type="NCBI Taxonomy" id="1316788"/>
    <lineage>
        <taxon>Eukaryota</taxon>
        <taxon>Fungi</taxon>
        <taxon>Dikarya</taxon>
        <taxon>Ascomycota</taxon>
        <taxon>Pezizomycotina</taxon>
        <taxon>Leotiomycetes</taxon>
        <taxon>Helotiales</taxon>
        <taxon>Lachnaceae</taxon>
        <taxon>Lachnellula</taxon>
    </lineage>
</organism>
<accession>A0A8H8R642</accession>
<dbReference type="Pfam" id="PF21492">
    <property type="entry name" value="bL31_N"/>
    <property type="match status" value="1"/>
</dbReference>
<evidence type="ECO:0000313" key="4">
    <source>
        <dbReference type="Proteomes" id="UP000431533"/>
    </source>
</evidence>
<gene>
    <name evidence="3" type="ORF">LHYA1_G002673</name>
</gene>
<feature type="region of interest" description="Disordered" evidence="1">
    <location>
        <begin position="140"/>
        <end position="179"/>
    </location>
</feature>
<feature type="domain" description="Ribosomal protein bL31m N-terminal" evidence="2">
    <location>
        <begin position="31"/>
        <end position="76"/>
    </location>
</feature>
<dbReference type="PANTHER" id="PTHR28174:SF1">
    <property type="entry name" value="LARGE RIBOSOMAL SUBUNIT PROTEIN BL31M"/>
    <property type="match status" value="1"/>
</dbReference>
<dbReference type="AlphaFoldDB" id="A0A8H8R642"/>
<proteinExistence type="predicted"/>
<name>A0A8H8R642_9HELO</name>
<evidence type="ECO:0000259" key="2">
    <source>
        <dbReference type="Pfam" id="PF21492"/>
    </source>
</evidence>
<keyword evidence="4" id="KW-1185">Reference proteome</keyword>
<reference evidence="3 4" key="1">
    <citation type="submission" date="2018-05" db="EMBL/GenBank/DDBJ databases">
        <title>Genome sequencing and assembly of the regulated plant pathogen Lachnellula willkommii and related sister species for the development of diagnostic species identification markers.</title>
        <authorList>
            <person name="Giroux E."/>
            <person name="Bilodeau G."/>
        </authorList>
    </citation>
    <scope>NUCLEOTIDE SEQUENCE [LARGE SCALE GENOMIC DNA]</scope>
    <source>
        <strain evidence="3 4">CBS 185.66</strain>
    </source>
</reference>
<dbReference type="GO" id="GO:0032543">
    <property type="term" value="P:mitochondrial translation"/>
    <property type="evidence" value="ECO:0007669"/>
    <property type="project" value="InterPro"/>
</dbReference>
<dbReference type="PANTHER" id="PTHR28174">
    <property type="entry name" value="54S RIBOSOMAL PROTEIN L36, MITOCHONDRIAL"/>
    <property type="match status" value="1"/>
</dbReference>
<dbReference type="RefSeq" id="XP_031007936.1">
    <property type="nucleotide sequence ID" value="XM_031147648.1"/>
</dbReference>
<dbReference type="InterPro" id="IPR048874">
    <property type="entry name" value="Ribosomal_bL31m_N"/>
</dbReference>
<dbReference type="GeneID" id="41982871"/>
<evidence type="ECO:0000256" key="1">
    <source>
        <dbReference type="SAM" id="MobiDB-lite"/>
    </source>
</evidence>